<dbReference type="Proteomes" id="UP000182011">
    <property type="component" value="Unassembled WGS sequence"/>
</dbReference>
<evidence type="ECO:0000256" key="1">
    <source>
        <dbReference type="SAM" id="Coils"/>
    </source>
</evidence>
<evidence type="ECO:0000313" key="4">
    <source>
        <dbReference type="Proteomes" id="UP000182011"/>
    </source>
</evidence>
<accession>A0A0P1MIY8</accession>
<sequence length="302" mass="35245">MWEAINQLAEAQRKTEARVNELAEAQKRTEERLNAFEKATEENFKRVWEAINQFAEAQRRTEERLNALAQRVEELAEAQRKTEARVNELAEAQRRTEERLDAFEKATEENFKRVWEAINQLAEAQRRTEERVNELAEAQKRTEERLESLAKRVEQLTEEVRAIVGEIRDLKKRFGDLSDAVGFGLEDRAFKSLPKLLKRDYGIEVEGRLLRRFVKDAKGRDIEVNIFGKGTKDGVQITIIGECKSQLSKNNVISFIEDRLARFEGVYENIFPVIVTYMISEPDVEDFVREKGIALYYSYDFD</sequence>
<accession>A0A0P1LT00</accession>
<keyword evidence="5" id="KW-1185">Reference proteome</keyword>
<accession>A0A0P1NTD9</accession>
<name>A0A0P1LT00_9BACT</name>
<evidence type="ECO:0000313" key="2">
    <source>
        <dbReference type="EMBL" id="CUS81250.1"/>
    </source>
</evidence>
<gene>
    <name evidence="3" type="ORF">JGI4_00298</name>
    <name evidence="2" type="ORF">JGI8_00490</name>
</gene>
<accession>A0A0P1LWJ4</accession>
<dbReference type="AlphaFoldDB" id="A0A0P1LT00"/>
<reference evidence="2 5" key="2">
    <citation type="submission" date="2015-11" db="EMBL/GenBank/DDBJ databases">
        <authorList>
            <person name="Varghese N."/>
        </authorList>
    </citation>
    <scope>NUCLEOTIDE SEQUENCE [LARGE SCALE GENOMIC DNA]</scope>
    <source>
        <strain evidence="2 5">JGI-8</strain>
    </source>
</reference>
<dbReference type="STRING" id="1633631.GCA_001442925_00300"/>
<protein>
    <recommendedName>
        <fullName evidence="6">Chordopoxvirus fusion protein</fullName>
    </recommendedName>
</protein>
<dbReference type="Proteomes" id="UP000182200">
    <property type="component" value="Unassembled WGS sequence"/>
</dbReference>
<dbReference type="PANTHER" id="PTHR38753:SF1">
    <property type="entry name" value="SLR1441 PROTEIN"/>
    <property type="match status" value="1"/>
</dbReference>
<organism evidence="3 4">
    <name type="scientific">Candidatus Kryptonium thompsonii</name>
    <dbReference type="NCBI Taxonomy" id="1633631"/>
    <lineage>
        <taxon>Bacteria</taxon>
        <taxon>Pseudomonadati</taxon>
        <taxon>Candidatus Kryptoniota</taxon>
        <taxon>Candidatus Kryptonium</taxon>
    </lineage>
</organism>
<dbReference type="Gene3D" id="1.10.287.950">
    <property type="entry name" value="Methyl-accepting chemotaxis protein"/>
    <property type="match status" value="1"/>
</dbReference>
<keyword evidence="1" id="KW-0175">Coiled coil</keyword>
<dbReference type="SUPFAM" id="SSF57997">
    <property type="entry name" value="Tropomyosin"/>
    <property type="match status" value="1"/>
</dbReference>
<feature type="coiled-coil region" evidence="1">
    <location>
        <begin position="5"/>
        <end position="173"/>
    </location>
</feature>
<evidence type="ECO:0000313" key="5">
    <source>
        <dbReference type="Proteomes" id="UP000182200"/>
    </source>
</evidence>
<dbReference type="PANTHER" id="PTHR38753">
    <property type="entry name" value="SLR1441 PROTEIN"/>
    <property type="match status" value="1"/>
</dbReference>
<reference evidence="3 4" key="1">
    <citation type="submission" date="2015-11" db="EMBL/GenBank/DDBJ databases">
        <authorList>
            <person name="Zhang Y."/>
            <person name="Guo Z."/>
        </authorList>
    </citation>
    <scope>NUCLEOTIDE SEQUENCE [LARGE SCALE GENOMIC DNA]</scope>
    <source>
        <strain evidence="3">JGI-4</strain>
    </source>
</reference>
<accession>A0A0P1P0Q4</accession>
<dbReference type="EMBL" id="CZVI01000004">
    <property type="protein sequence ID" value="CUS81250.1"/>
    <property type="molecule type" value="Genomic_DNA"/>
</dbReference>
<proteinExistence type="predicted"/>
<evidence type="ECO:0000313" key="3">
    <source>
        <dbReference type="EMBL" id="CUU01522.1"/>
    </source>
</evidence>
<accession>A0A0S4MR48</accession>
<accession>A0A0P1LJB3</accession>
<accession>A0A0P1LK32</accession>
<accession>A0A0P1N016</accession>
<accession>A0A0P1LCL6</accession>
<accession>A0A0P1LLE8</accession>
<accession>A0A0N7MZJ4</accession>
<evidence type="ECO:0008006" key="6">
    <source>
        <dbReference type="Google" id="ProtNLM"/>
    </source>
</evidence>
<dbReference type="EMBL" id="FAOP01000002">
    <property type="protein sequence ID" value="CUU01522.1"/>
    <property type="molecule type" value="Genomic_DNA"/>
</dbReference>